<keyword evidence="2 5" id="KW-0689">Ribosomal protein</keyword>
<dbReference type="RefSeq" id="WP_209796871.1">
    <property type="nucleotide sequence ID" value="NZ_JAGGJZ010000004.1"/>
</dbReference>
<dbReference type="PROSITE" id="PS00579">
    <property type="entry name" value="RIBOSOMAL_L29"/>
    <property type="match status" value="1"/>
</dbReference>
<reference evidence="6 7" key="1">
    <citation type="submission" date="2021-03" db="EMBL/GenBank/DDBJ databases">
        <title>Genomic Encyclopedia of Type Strains, Phase IV (KMG-IV): sequencing the most valuable type-strain genomes for metagenomic binning, comparative biology and taxonomic classification.</title>
        <authorList>
            <person name="Goeker M."/>
        </authorList>
    </citation>
    <scope>NUCLEOTIDE SEQUENCE [LARGE SCALE GENOMIC DNA]</scope>
    <source>
        <strain evidence="6 7">DSM 3984</strain>
    </source>
</reference>
<gene>
    <name evidence="5" type="primary">rpmC</name>
    <name evidence="6" type="ORF">J2Z53_001557</name>
</gene>
<dbReference type="SUPFAM" id="SSF46561">
    <property type="entry name" value="Ribosomal protein L29 (L29p)"/>
    <property type="match status" value="1"/>
</dbReference>
<evidence type="ECO:0000256" key="2">
    <source>
        <dbReference type="ARBA" id="ARBA00022980"/>
    </source>
</evidence>
<evidence type="ECO:0000256" key="4">
    <source>
        <dbReference type="ARBA" id="ARBA00035204"/>
    </source>
</evidence>
<evidence type="ECO:0000256" key="1">
    <source>
        <dbReference type="ARBA" id="ARBA00009254"/>
    </source>
</evidence>
<evidence type="ECO:0000313" key="6">
    <source>
        <dbReference type="EMBL" id="MBP1889973.1"/>
    </source>
</evidence>
<proteinExistence type="inferred from homology"/>
<dbReference type="HAMAP" id="MF_00374">
    <property type="entry name" value="Ribosomal_uL29"/>
    <property type="match status" value="1"/>
</dbReference>
<protein>
    <recommendedName>
        <fullName evidence="4 5">Large ribosomal subunit protein uL29</fullName>
    </recommendedName>
</protein>
<evidence type="ECO:0000256" key="5">
    <source>
        <dbReference type="HAMAP-Rule" id="MF_00374"/>
    </source>
</evidence>
<evidence type="ECO:0000313" key="7">
    <source>
        <dbReference type="Proteomes" id="UP000783390"/>
    </source>
</evidence>
<name>A0ABS4F142_9CLOT</name>
<dbReference type="InterPro" id="IPR036049">
    <property type="entry name" value="Ribosomal_uL29_sf"/>
</dbReference>
<dbReference type="EMBL" id="JAGGJZ010000004">
    <property type="protein sequence ID" value="MBP1889973.1"/>
    <property type="molecule type" value="Genomic_DNA"/>
</dbReference>
<dbReference type="NCBIfam" id="TIGR00012">
    <property type="entry name" value="L29"/>
    <property type="match status" value="1"/>
</dbReference>
<dbReference type="GO" id="GO:0005840">
    <property type="term" value="C:ribosome"/>
    <property type="evidence" value="ECO:0007669"/>
    <property type="project" value="UniProtKB-KW"/>
</dbReference>
<accession>A0ABS4F142</accession>
<dbReference type="Pfam" id="PF00831">
    <property type="entry name" value="Ribosomal_L29"/>
    <property type="match status" value="1"/>
</dbReference>
<dbReference type="InterPro" id="IPR050063">
    <property type="entry name" value="Ribosomal_protein_uL29"/>
</dbReference>
<dbReference type="CDD" id="cd00427">
    <property type="entry name" value="Ribosomal_L29_HIP"/>
    <property type="match status" value="1"/>
</dbReference>
<dbReference type="Proteomes" id="UP000783390">
    <property type="component" value="Unassembled WGS sequence"/>
</dbReference>
<keyword evidence="3 5" id="KW-0687">Ribonucleoprotein</keyword>
<comment type="similarity">
    <text evidence="1 5">Belongs to the universal ribosomal protein uL29 family.</text>
</comment>
<evidence type="ECO:0000256" key="3">
    <source>
        <dbReference type="ARBA" id="ARBA00023274"/>
    </source>
</evidence>
<comment type="caution">
    <text evidence="6">The sequence shown here is derived from an EMBL/GenBank/DDBJ whole genome shotgun (WGS) entry which is preliminary data.</text>
</comment>
<dbReference type="PANTHER" id="PTHR10916">
    <property type="entry name" value="60S RIBOSOMAL PROTEIN L35/50S RIBOSOMAL PROTEIN L29"/>
    <property type="match status" value="1"/>
</dbReference>
<dbReference type="PANTHER" id="PTHR10916:SF0">
    <property type="entry name" value="LARGE RIBOSOMAL SUBUNIT PROTEIN UL29C"/>
    <property type="match status" value="1"/>
</dbReference>
<organism evidence="6 7">
    <name type="scientific">Clostridium moniliforme</name>
    <dbReference type="NCBI Taxonomy" id="39489"/>
    <lineage>
        <taxon>Bacteria</taxon>
        <taxon>Bacillati</taxon>
        <taxon>Bacillota</taxon>
        <taxon>Clostridia</taxon>
        <taxon>Eubacteriales</taxon>
        <taxon>Clostridiaceae</taxon>
        <taxon>Clostridium</taxon>
    </lineage>
</organism>
<keyword evidence="7" id="KW-1185">Reference proteome</keyword>
<dbReference type="InterPro" id="IPR001854">
    <property type="entry name" value="Ribosomal_uL29"/>
</dbReference>
<sequence length="70" mass="8231">MKARELKELRASNPQDLKNKLGELKAELFNLRFQLATGQLENPMRIREVKKSIAQIKTILRQEELRVVEQ</sequence>
<dbReference type="Gene3D" id="1.10.287.310">
    <property type="match status" value="1"/>
</dbReference>
<dbReference type="InterPro" id="IPR018254">
    <property type="entry name" value="Ribosomal_uL29_CS"/>
</dbReference>